<dbReference type="AlphaFoldDB" id="A0A9Q1JUK8"/>
<organism evidence="2 3">
    <name type="scientific">Carnegiea gigantea</name>
    <dbReference type="NCBI Taxonomy" id="171969"/>
    <lineage>
        <taxon>Eukaryota</taxon>
        <taxon>Viridiplantae</taxon>
        <taxon>Streptophyta</taxon>
        <taxon>Embryophyta</taxon>
        <taxon>Tracheophyta</taxon>
        <taxon>Spermatophyta</taxon>
        <taxon>Magnoliopsida</taxon>
        <taxon>eudicotyledons</taxon>
        <taxon>Gunneridae</taxon>
        <taxon>Pentapetalae</taxon>
        <taxon>Caryophyllales</taxon>
        <taxon>Cactineae</taxon>
        <taxon>Cactaceae</taxon>
        <taxon>Cactoideae</taxon>
        <taxon>Echinocereeae</taxon>
        <taxon>Carnegiea</taxon>
    </lineage>
</organism>
<evidence type="ECO:0008006" key="4">
    <source>
        <dbReference type="Google" id="ProtNLM"/>
    </source>
</evidence>
<feature type="compositionally biased region" description="Basic and acidic residues" evidence="1">
    <location>
        <begin position="10"/>
        <end position="27"/>
    </location>
</feature>
<gene>
    <name evidence="2" type="ORF">Cgig2_032994</name>
</gene>
<dbReference type="Proteomes" id="UP001153076">
    <property type="component" value="Unassembled WGS sequence"/>
</dbReference>
<evidence type="ECO:0000313" key="3">
    <source>
        <dbReference type="Proteomes" id="UP001153076"/>
    </source>
</evidence>
<dbReference type="OrthoDB" id="1897584at2759"/>
<evidence type="ECO:0000313" key="2">
    <source>
        <dbReference type="EMBL" id="KAJ8431223.1"/>
    </source>
</evidence>
<proteinExistence type="predicted"/>
<feature type="region of interest" description="Disordered" evidence="1">
    <location>
        <begin position="1"/>
        <end position="30"/>
    </location>
</feature>
<name>A0A9Q1JUK8_9CARY</name>
<dbReference type="EMBL" id="JAKOGI010000706">
    <property type="protein sequence ID" value="KAJ8431223.1"/>
    <property type="molecule type" value="Genomic_DNA"/>
</dbReference>
<dbReference type="PANTHER" id="PTHR35295">
    <property type="entry name" value="DNA LIGASE-LIKE PROTEIN"/>
    <property type="match status" value="1"/>
</dbReference>
<dbReference type="PANTHER" id="PTHR35295:SF1">
    <property type="entry name" value="DNA LIGASE-LIKE PROTEIN"/>
    <property type="match status" value="1"/>
</dbReference>
<reference evidence="2" key="1">
    <citation type="submission" date="2022-04" db="EMBL/GenBank/DDBJ databases">
        <title>Carnegiea gigantea Genome sequencing and assembly v2.</title>
        <authorList>
            <person name="Copetti D."/>
            <person name="Sanderson M.J."/>
            <person name="Burquez A."/>
            <person name="Wojciechowski M.F."/>
        </authorList>
    </citation>
    <scope>NUCLEOTIDE SEQUENCE</scope>
    <source>
        <strain evidence="2">SGP5-SGP5p</strain>
        <tissue evidence="2">Aerial part</tissue>
    </source>
</reference>
<accession>A0A9Q1JUK8</accession>
<comment type="caution">
    <text evidence="2">The sequence shown here is derived from an EMBL/GenBank/DDBJ whole genome shotgun (WGS) entry which is preliminary data.</text>
</comment>
<protein>
    <recommendedName>
        <fullName evidence="4">DNA ligase 1</fullName>
    </recommendedName>
</protein>
<keyword evidence="3" id="KW-1185">Reference proteome</keyword>
<sequence>MSAVKGNGKKRSEPDAVQSDTRKRNQEEDIFDNEISSEIKGIVSALQQIREKAQKDGQKKKEETISSVATEIWSMFEELKAKIEKDRLAFAKALSKSSKECENALKEETAKFQAVYERFGKEKVAHLEALKGIILKVDTISKYEEEKERLFMRYELQRKKEKSMIQEKEKACADKIADLEESLRKKKQDDRTFSLLRKTLGSFLETASDEDFPPDD</sequence>
<evidence type="ECO:0000256" key="1">
    <source>
        <dbReference type="SAM" id="MobiDB-lite"/>
    </source>
</evidence>